<dbReference type="EMBL" id="MG550112">
    <property type="protein sequence ID" value="QAS68865.1"/>
    <property type="molecule type" value="Genomic_DNA"/>
</dbReference>
<keyword evidence="2" id="KW-1185">Reference proteome</keyword>
<accession>A0A410N717</accession>
<gene>
    <name evidence="1" type="ORF">HFTV1-gp32</name>
</gene>
<name>A0A410N717_HFTV1</name>
<organism evidence="1">
    <name type="scientific">Haloferax tailed virus 1</name>
    <name type="common">HFTV1</name>
    <dbReference type="NCBI Taxonomy" id="2507575"/>
    <lineage>
        <taxon>Viruses</taxon>
        <taxon>Duplodnaviria</taxon>
        <taxon>Heunggongvirae</taxon>
        <taxon>Uroviricota</taxon>
        <taxon>Caudoviricetes</taxon>
        <taxon>Kirjokansivirales</taxon>
        <taxon>Haloferuviridae</taxon>
        <taxon>Retbasiphovirus</taxon>
        <taxon>Retbasiphovirus hantatum</taxon>
        <taxon>Retbasiphovirus HFTV1</taxon>
    </lineage>
</organism>
<dbReference type="Proteomes" id="UP000289930">
    <property type="component" value="Segment"/>
</dbReference>
<evidence type="ECO:0000313" key="1">
    <source>
        <dbReference type="EMBL" id="QAS68865.1"/>
    </source>
</evidence>
<protein>
    <submittedName>
        <fullName evidence="1">Uncharacterized protein</fullName>
    </submittedName>
</protein>
<evidence type="ECO:0000313" key="2">
    <source>
        <dbReference type="Proteomes" id="UP000289930"/>
    </source>
</evidence>
<reference evidence="1" key="1">
    <citation type="journal article" date="2019" name="Environ. Microbiol.">
        <title>Novel haloarchaeal viruses from Lake Retba infecting Haloferax and Halorubrum species.</title>
        <authorList>
            <person name="Mizuno C.M."/>
            <person name="Prajapati B."/>
            <person name="Lucas-Staat S."/>
            <person name="Sime-Ngando T."/>
            <person name="Forterre P."/>
            <person name="Bamford D.H."/>
            <person name="Prangishvili D."/>
            <person name="Krupovic M."/>
            <person name="Oksanen H.M."/>
        </authorList>
    </citation>
    <scope>NUCLEOTIDE SEQUENCE</scope>
</reference>
<proteinExistence type="predicted"/>
<sequence>MTIGFDDRFSENFLDADRKKTGGSNFFGLRVSAKRDFIAGDKIEVSASQDSGGSVNTVATRFTTWLRVERIDV</sequence>